<gene>
    <name evidence="2" type="ORF">NDU88_007378</name>
</gene>
<keyword evidence="3" id="KW-1185">Reference proteome</keyword>
<evidence type="ECO:0000313" key="2">
    <source>
        <dbReference type="EMBL" id="KAJ1141041.1"/>
    </source>
</evidence>
<dbReference type="Proteomes" id="UP001066276">
    <property type="component" value="Chromosome 6"/>
</dbReference>
<dbReference type="AlphaFoldDB" id="A0AAV7QNW0"/>
<evidence type="ECO:0000256" key="1">
    <source>
        <dbReference type="SAM" id="MobiDB-lite"/>
    </source>
</evidence>
<proteinExistence type="predicted"/>
<dbReference type="EMBL" id="JANPWB010000010">
    <property type="protein sequence ID" value="KAJ1141041.1"/>
    <property type="molecule type" value="Genomic_DNA"/>
</dbReference>
<protein>
    <submittedName>
        <fullName evidence="2">Uncharacterized protein</fullName>
    </submittedName>
</protein>
<name>A0AAV7QNW0_PLEWA</name>
<sequence>MARTRTRLVLALPTMPRIHMPRNPIRKYFRRRRWDWEELKGGPWWRVQRATEEREGAALEEGNLRKQEGAEEASGGTAISASQEL</sequence>
<feature type="compositionally biased region" description="Basic and acidic residues" evidence="1">
    <location>
        <begin position="56"/>
        <end position="69"/>
    </location>
</feature>
<organism evidence="2 3">
    <name type="scientific">Pleurodeles waltl</name>
    <name type="common">Iberian ribbed newt</name>
    <dbReference type="NCBI Taxonomy" id="8319"/>
    <lineage>
        <taxon>Eukaryota</taxon>
        <taxon>Metazoa</taxon>
        <taxon>Chordata</taxon>
        <taxon>Craniata</taxon>
        <taxon>Vertebrata</taxon>
        <taxon>Euteleostomi</taxon>
        <taxon>Amphibia</taxon>
        <taxon>Batrachia</taxon>
        <taxon>Caudata</taxon>
        <taxon>Salamandroidea</taxon>
        <taxon>Salamandridae</taxon>
        <taxon>Pleurodelinae</taxon>
        <taxon>Pleurodeles</taxon>
    </lineage>
</organism>
<comment type="caution">
    <text evidence="2">The sequence shown here is derived from an EMBL/GenBank/DDBJ whole genome shotgun (WGS) entry which is preliminary data.</text>
</comment>
<accession>A0AAV7QNW0</accession>
<reference evidence="2" key="1">
    <citation type="journal article" date="2022" name="bioRxiv">
        <title>Sequencing and chromosome-scale assembly of the giantPleurodeles waltlgenome.</title>
        <authorList>
            <person name="Brown T."/>
            <person name="Elewa A."/>
            <person name="Iarovenko S."/>
            <person name="Subramanian E."/>
            <person name="Araus A.J."/>
            <person name="Petzold A."/>
            <person name="Susuki M."/>
            <person name="Suzuki K.-i.T."/>
            <person name="Hayashi T."/>
            <person name="Toyoda A."/>
            <person name="Oliveira C."/>
            <person name="Osipova E."/>
            <person name="Leigh N.D."/>
            <person name="Simon A."/>
            <person name="Yun M.H."/>
        </authorList>
    </citation>
    <scope>NUCLEOTIDE SEQUENCE</scope>
    <source>
        <strain evidence="2">20211129_DDA</strain>
        <tissue evidence="2">Liver</tissue>
    </source>
</reference>
<evidence type="ECO:0000313" key="3">
    <source>
        <dbReference type="Proteomes" id="UP001066276"/>
    </source>
</evidence>
<feature type="region of interest" description="Disordered" evidence="1">
    <location>
        <begin position="56"/>
        <end position="85"/>
    </location>
</feature>